<dbReference type="InterPro" id="IPR036640">
    <property type="entry name" value="ABC1_TM_sf"/>
</dbReference>
<dbReference type="PANTHER" id="PTHR43394:SF1">
    <property type="entry name" value="ATP-BINDING CASSETTE SUB-FAMILY B MEMBER 10, MITOCHONDRIAL"/>
    <property type="match status" value="1"/>
</dbReference>
<feature type="transmembrane region" description="Helical" evidence="9">
    <location>
        <begin position="49"/>
        <end position="69"/>
    </location>
</feature>
<dbReference type="InterPro" id="IPR003439">
    <property type="entry name" value="ABC_transporter-like_ATP-bd"/>
</dbReference>
<sequence length="662" mass="74410">MRSNKTIARQAVGYVTSEQEKLDEEISIREVFRLLKRCWPYYAAQWKHLLFLFSLTGISGAFVFALPLIGLDLFNNGVLVGEPITSFQSRLLFLDPSYVSTGVEGELLTDSQRRTLRNHCFVWGGLLSVFSLALYAGGFWYMTWIYARINQALRVVMMERAEHLSLRYHSDSRTGDAMYRIYQDSATITNVFLVLVLSPTRAVLWLLFALVVITGFDPLLGLVCLLTSIPIAYLFYVLTPAIRRWSRRARRTNSDLTSRIQEIFTGIKIIKSSRAERQVLDRFISDSKNALDAAFHLRFRIAILQVGVTVALMMATLVMQYLMANWTITEQATYLGGTVAIVGFAIWNLGAYQAASAQSTGILRNLRDLVDYWGVGQDLIIGLKRAFFLLDLEPEVKEIAEPMVFPAKVEKIAWHGVNFSYNASKQRILEDINLVSEVGTITAIVGSTGTGKSTLMSLLLRLYDPDQGAVTINDTDISQLSITELRKNVAIALQKNILFTRTIAENIAYAAPEKTLEEIKLAAGVACAHDFIIEMERGYDTELGERGSKLSAGQRQRLSIARAILRDTPILILDEPTASLDAVTEHKVLSNLRDWGQNRVVFLVTHRLSTIRTADQIAFMENGNICELGTHEELMSLKNGHYRDFVETEVDGISNSVEQHHE</sequence>
<feature type="transmembrane region" description="Helical" evidence="9">
    <location>
        <begin position="334"/>
        <end position="355"/>
    </location>
</feature>
<proteinExistence type="predicted"/>
<name>A0A520S144_9GAMM</name>
<gene>
    <name evidence="12" type="ORF">EVA68_05055</name>
</gene>
<evidence type="ECO:0000259" key="11">
    <source>
        <dbReference type="PROSITE" id="PS50929"/>
    </source>
</evidence>
<dbReference type="Pfam" id="PF00005">
    <property type="entry name" value="ABC_tran"/>
    <property type="match status" value="1"/>
</dbReference>
<evidence type="ECO:0000256" key="9">
    <source>
        <dbReference type="SAM" id="Phobius"/>
    </source>
</evidence>
<dbReference type="InterPro" id="IPR039421">
    <property type="entry name" value="Type_1_exporter"/>
</dbReference>
<dbReference type="PROSITE" id="PS50893">
    <property type="entry name" value="ABC_TRANSPORTER_2"/>
    <property type="match status" value="1"/>
</dbReference>
<evidence type="ECO:0000256" key="8">
    <source>
        <dbReference type="ARBA" id="ARBA00023136"/>
    </source>
</evidence>
<dbReference type="Gene3D" id="3.40.50.300">
    <property type="entry name" value="P-loop containing nucleotide triphosphate hydrolases"/>
    <property type="match status" value="1"/>
</dbReference>
<dbReference type="InterPro" id="IPR017871">
    <property type="entry name" value="ABC_transporter-like_CS"/>
</dbReference>
<feature type="transmembrane region" description="Helical" evidence="9">
    <location>
        <begin position="188"/>
        <end position="213"/>
    </location>
</feature>
<keyword evidence="3" id="KW-1003">Cell membrane</keyword>
<feature type="transmembrane region" description="Helical" evidence="9">
    <location>
        <begin position="219"/>
        <end position="242"/>
    </location>
</feature>
<dbReference type="GO" id="GO:0015421">
    <property type="term" value="F:ABC-type oligopeptide transporter activity"/>
    <property type="evidence" value="ECO:0007669"/>
    <property type="project" value="TreeGrafter"/>
</dbReference>
<keyword evidence="2" id="KW-0813">Transport</keyword>
<feature type="transmembrane region" description="Helical" evidence="9">
    <location>
        <begin position="301"/>
        <end position="322"/>
    </location>
</feature>
<dbReference type="CDD" id="cd07346">
    <property type="entry name" value="ABC_6TM_exporters"/>
    <property type="match status" value="1"/>
</dbReference>
<evidence type="ECO:0000256" key="6">
    <source>
        <dbReference type="ARBA" id="ARBA00022840"/>
    </source>
</evidence>
<feature type="domain" description="ABC transmembrane type-1" evidence="11">
    <location>
        <begin position="50"/>
        <end position="319"/>
    </location>
</feature>
<dbReference type="Proteomes" id="UP000316199">
    <property type="component" value="Unassembled WGS sequence"/>
</dbReference>
<evidence type="ECO:0000256" key="2">
    <source>
        <dbReference type="ARBA" id="ARBA00022448"/>
    </source>
</evidence>
<dbReference type="PROSITE" id="PS50929">
    <property type="entry name" value="ABC_TM1F"/>
    <property type="match status" value="1"/>
</dbReference>
<evidence type="ECO:0000256" key="4">
    <source>
        <dbReference type="ARBA" id="ARBA00022692"/>
    </source>
</evidence>
<feature type="transmembrane region" description="Helical" evidence="9">
    <location>
        <begin position="121"/>
        <end position="147"/>
    </location>
</feature>
<dbReference type="SMART" id="SM00382">
    <property type="entry name" value="AAA"/>
    <property type="match status" value="1"/>
</dbReference>
<dbReference type="Pfam" id="PF00664">
    <property type="entry name" value="ABC_membrane"/>
    <property type="match status" value="1"/>
</dbReference>
<dbReference type="GO" id="GO:0016887">
    <property type="term" value="F:ATP hydrolysis activity"/>
    <property type="evidence" value="ECO:0007669"/>
    <property type="project" value="InterPro"/>
</dbReference>
<dbReference type="SUPFAM" id="SSF52540">
    <property type="entry name" value="P-loop containing nucleoside triphosphate hydrolases"/>
    <property type="match status" value="1"/>
</dbReference>
<dbReference type="PROSITE" id="PS00211">
    <property type="entry name" value="ABC_TRANSPORTER_1"/>
    <property type="match status" value="1"/>
</dbReference>
<evidence type="ECO:0000256" key="1">
    <source>
        <dbReference type="ARBA" id="ARBA00004651"/>
    </source>
</evidence>
<comment type="subcellular location">
    <subcellularLocation>
        <location evidence="1">Cell membrane</location>
        <topology evidence="1">Multi-pass membrane protein</topology>
    </subcellularLocation>
</comment>
<keyword evidence="4 9" id="KW-0812">Transmembrane</keyword>
<reference evidence="12 13" key="1">
    <citation type="submission" date="2019-02" db="EMBL/GenBank/DDBJ databases">
        <title>Prokaryotic population dynamics and viral predation in marine succession experiment using metagenomics: the confinement effect.</title>
        <authorList>
            <person name="Haro-Moreno J.M."/>
            <person name="Rodriguez-Valera F."/>
            <person name="Lopez-Perez M."/>
        </authorList>
    </citation>
    <scope>NUCLEOTIDE SEQUENCE [LARGE SCALE GENOMIC DNA]</scope>
    <source>
        <strain evidence="12">MED-G157</strain>
    </source>
</reference>
<evidence type="ECO:0000259" key="10">
    <source>
        <dbReference type="PROSITE" id="PS50893"/>
    </source>
</evidence>
<evidence type="ECO:0000313" key="12">
    <source>
        <dbReference type="EMBL" id="RZO76192.1"/>
    </source>
</evidence>
<dbReference type="AlphaFoldDB" id="A0A520S144"/>
<dbReference type="InterPro" id="IPR011527">
    <property type="entry name" value="ABC1_TM_dom"/>
</dbReference>
<keyword evidence="5" id="KW-0547">Nucleotide-binding</keyword>
<dbReference type="InterPro" id="IPR003593">
    <property type="entry name" value="AAA+_ATPase"/>
</dbReference>
<dbReference type="SUPFAM" id="SSF90123">
    <property type="entry name" value="ABC transporter transmembrane region"/>
    <property type="match status" value="1"/>
</dbReference>
<dbReference type="InterPro" id="IPR027417">
    <property type="entry name" value="P-loop_NTPase"/>
</dbReference>
<evidence type="ECO:0000256" key="7">
    <source>
        <dbReference type="ARBA" id="ARBA00022989"/>
    </source>
</evidence>
<evidence type="ECO:0000256" key="5">
    <source>
        <dbReference type="ARBA" id="ARBA00022741"/>
    </source>
</evidence>
<protein>
    <submittedName>
        <fullName evidence="12">ABC transporter ATP-binding protein</fullName>
    </submittedName>
</protein>
<dbReference type="EMBL" id="SHAG01000016">
    <property type="protein sequence ID" value="RZO76192.1"/>
    <property type="molecule type" value="Genomic_DNA"/>
</dbReference>
<evidence type="ECO:0000313" key="13">
    <source>
        <dbReference type="Proteomes" id="UP000316199"/>
    </source>
</evidence>
<dbReference type="GO" id="GO:0005524">
    <property type="term" value="F:ATP binding"/>
    <property type="evidence" value="ECO:0007669"/>
    <property type="project" value="UniProtKB-KW"/>
</dbReference>
<comment type="caution">
    <text evidence="12">The sequence shown here is derived from an EMBL/GenBank/DDBJ whole genome shotgun (WGS) entry which is preliminary data.</text>
</comment>
<dbReference type="FunFam" id="3.40.50.300:FF:000221">
    <property type="entry name" value="Multidrug ABC transporter ATP-binding protein"/>
    <property type="match status" value="1"/>
</dbReference>
<dbReference type="Gene3D" id="1.20.1560.10">
    <property type="entry name" value="ABC transporter type 1, transmembrane domain"/>
    <property type="match status" value="1"/>
</dbReference>
<dbReference type="PANTHER" id="PTHR43394">
    <property type="entry name" value="ATP-DEPENDENT PERMEASE MDL1, MITOCHONDRIAL"/>
    <property type="match status" value="1"/>
</dbReference>
<evidence type="ECO:0000256" key="3">
    <source>
        <dbReference type="ARBA" id="ARBA00022475"/>
    </source>
</evidence>
<feature type="domain" description="ABC transporter" evidence="10">
    <location>
        <begin position="407"/>
        <end position="647"/>
    </location>
</feature>
<dbReference type="GO" id="GO:0005886">
    <property type="term" value="C:plasma membrane"/>
    <property type="evidence" value="ECO:0007669"/>
    <property type="project" value="UniProtKB-SubCell"/>
</dbReference>
<accession>A0A520S144</accession>
<keyword evidence="7 9" id="KW-1133">Transmembrane helix</keyword>
<keyword evidence="8 9" id="KW-0472">Membrane</keyword>
<organism evidence="12 13">
    <name type="scientific">OM182 bacterium</name>
    <dbReference type="NCBI Taxonomy" id="2510334"/>
    <lineage>
        <taxon>Bacteria</taxon>
        <taxon>Pseudomonadati</taxon>
        <taxon>Pseudomonadota</taxon>
        <taxon>Gammaproteobacteria</taxon>
        <taxon>OMG group</taxon>
        <taxon>OM182 clade</taxon>
    </lineage>
</organism>
<keyword evidence="6 12" id="KW-0067">ATP-binding</keyword>